<evidence type="ECO:0000259" key="1">
    <source>
        <dbReference type="PROSITE" id="PS51850"/>
    </source>
</evidence>
<evidence type="ECO:0000313" key="3">
    <source>
        <dbReference type="Proteomes" id="UP000594263"/>
    </source>
</evidence>
<dbReference type="GO" id="GO:0004455">
    <property type="term" value="F:ketol-acid reductoisomerase activity"/>
    <property type="evidence" value="ECO:0007669"/>
    <property type="project" value="TreeGrafter"/>
</dbReference>
<dbReference type="SUPFAM" id="SSF51735">
    <property type="entry name" value="NAD(P)-binding Rossmann-fold domains"/>
    <property type="match status" value="1"/>
</dbReference>
<name>A0A7N0T2V3_KALFE</name>
<dbReference type="GO" id="GO:0009507">
    <property type="term" value="C:chloroplast"/>
    <property type="evidence" value="ECO:0007669"/>
    <property type="project" value="TreeGrafter"/>
</dbReference>
<dbReference type="Proteomes" id="UP000594263">
    <property type="component" value="Unplaced"/>
</dbReference>
<dbReference type="GO" id="GO:0009099">
    <property type="term" value="P:L-valine biosynthetic process"/>
    <property type="evidence" value="ECO:0007669"/>
    <property type="project" value="TreeGrafter"/>
</dbReference>
<keyword evidence="3" id="KW-1185">Reference proteome</keyword>
<protein>
    <recommendedName>
        <fullName evidence="1">KARI N-terminal Rossmann domain-containing protein</fullName>
    </recommendedName>
</protein>
<proteinExistence type="predicted"/>
<dbReference type="Pfam" id="PF07991">
    <property type="entry name" value="KARI_N"/>
    <property type="match status" value="1"/>
</dbReference>
<dbReference type="PANTHER" id="PTHR21371:SF1">
    <property type="entry name" value="KETOL-ACID REDUCTOISOMERASE, MITOCHONDRIAL"/>
    <property type="match status" value="1"/>
</dbReference>
<dbReference type="AlphaFoldDB" id="A0A7N0T2V3"/>
<dbReference type="Gramene" id="Kaladp0019s0078.1.v1.1">
    <property type="protein sequence ID" value="Kaladp0019s0078.1.v1.1"/>
    <property type="gene ID" value="Kaladp0019s0078.v1.1"/>
</dbReference>
<evidence type="ECO:0000313" key="2">
    <source>
        <dbReference type="EnsemblPlants" id="Kaladp0019s0078.1.v1.1"/>
    </source>
</evidence>
<dbReference type="EnsemblPlants" id="Kaladp0019s0078.1.v1.1">
    <property type="protein sequence ID" value="Kaladp0019s0078.1.v1.1"/>
    <property type="gene ID" value="Kaladp0019s0078.v1.1"/>
</dbReference>
<dbReference type="GO" id="GO:0009097">
    <property type="term" value="P:isoleucine biosynthetic process"/>
    <property type="evidence" value="ECO:0007669"/>
    <property type="project" value="TreeGrafter"/>
</dbReference>
<dbReference type="InterPro" id="IPR036291">
    <property type="entry name" value="NAD(P)-bd_dom_sf"/>
</dbReference>
<feature type="domain" description="KARI N-terminal Rossmann" evidence="1">
    <location>
        <begin position="99"/>
        <end position="152"/>
    </location>
</feature>
<dbReference type="GO" id="GO:0005739">
    <property type="term" value="C:mitochondrion"/>
    <property type="evidence" value="ECO:0007669"/>
    <property type="project" value="TreeGrafter"/>
</dbReference>
<reference evidence="2" key="1">
    <citation type="submission" date="2021-01" db="UniProtKB">
        <authorList>
            <consortium name="EnsemblPlants"/>
        </authorList>
    </citation>
    <scope>IDENTIFICATION</scope>
</reference>
<sequence>MAAAAATTTTTAASLISSNAVSKQQLSSSSLGFLASSFNNSALTKPLTVGRTRRNGAALGARMVSVPAASVKSAPALDFDTKVFNKEKVSLAGHDEFIVRGGRNLFPLLPDAFKGVKQIGVIGWGSQGPAQAQNLRDSLLEAKSDIVVKVAL</sequence>
<dbReference type="PROSITE" id="PS51850">
    <property type="entry name" value="KARI_N"/>
    <property type="match status" value="1"/>
</dbReference>
<organism evidence="2 3">
    <name type="scientific">Kalanchoe fedtschenkoi</name>
    <name type="common">Lavender scallops</name>
    <name type="synonym">South American air plant</name>
    <dbReference type="NCBI Taxonomy" id="63787"/>
    <lineage>
        <taxon>Eukaryota</taxon>
        <taxon>Viridiplantae</taxon>
        <taxon>Streptophyta</taxon>
        <taxon>Embryophyta</taxon>
        <taxon>Tracheophyta</taxon>
        <taxon>Spermatophyta</taxon>
        <taxon>Magnoliopsida</taxon>
        <taxon>eudicotyledons</taxon>
        <taxon>Gunneridae</taxon>
        <taxon>Pentapetalae</taxon>
        <taxon>Saxifragales</taxon>
        <taxon>Crassulaceae</taxon>
        <taxon>Kalanchoe</taxon>
    </lineage>
</organism>
<dbReference type="InterPro" id="IPR013023">
    <property type="entry name" value="KARI"/>
</dbReference>
<dbReference type="InterPro" id="IPR013116">
    <property type="entry name" value="KARI_N"/>
</dbReference>
<dbReference type="PANTHER" id="PTHR21371">
    <property type="entry name" value="KETOL-ACID REDUCTOISOMERASE, MITOCHONDRIAL"/>
    <property type="match status" value="1"/>
</dbReference>
<dbReference type="Gene3D" id="3.40.50.720">
    <property type="entry name" value="NAD(P)-binding Rossmann-like Domain"/>
    <property type="match status" value="1"/>
</dbReference>
<accession>A0A7N0T2V3</accession>